<keyword evidence="3" id="KW-0547">Nucleotide-binding</keyword>
<dbReference type="STRING" id="1121291.SAMN02745134_01551"/>
<dbReference type="AlphaFoldDB" id="A0A1W1XET1"/>
<dbReference type="EMBL" id="FWXH01000003">
    <property type="protein sequence ID" value="SMC22128.1"/>
    <property type="molecule type" value="Genomic_DNA"/>
</dbReference>
<dbReference type="FunFam" id="3.40.50.300:FF:000032">
    <property type="entry name" value="Export ABC transporter ATP-binding protein"/>
    <property type="match status" value="1"/>
</dbReference>
<dbReference type="GO" id="GO:0005524">
    <property type="term" value="F:ATP binding"/>
    <property type="evidence" value="ECO:0007669"/>
    <property type="project" value="UniProtKB-KW"/>
</dbReference>
<dbReference type="InterPro" id="IPR027417">
    <property type="entry name" value="P-loop_NTPase"/>
</dbReference>
<evidence type="ECO:0000256" key="4">
    <source>
        <dbReference type="ARBA" id="ARBA00022840"/>
    </source>
</evidence>
<dbReference type="RefSeq" id="WP_084115025.1">
    <property type="nucleotide sequence ID" value="NZ_FWXH01000003.1"/>
</dbReference>
<evidence type="ECO:0000259" key="5">
    <source>
        <dbReference type="PROSITE" id="PS50893"/>
    </source>
</evidence>
<evidence type="ECO:0000256" key="2">
    <source>
        <dbReference type="ARBA" id="ARBA00022448"/>
    </source>
</evidence>
<accession>A0A1W1XET1</accession>
<evidence type="ECO:0000256" key="1">
    <source>
        <dbReference type="ARBA" id="ARBA00005417"/>
    </source>
</evidence>
<dbReference type="GO" id="GO:0022857">
    <property type="term" value="F:transmembrane transporter activity"/>
    <property type="evidence" value="ECO:0007669"/>
    <property type="project" value="UniProtKB-ARBA"/>
</dbReference>
<evidence type="ECO:0000256" key="3">
    <source>
        <dbReference type="ARBA" id="ARBA00022741"/>
    </source>
</evidence>
<organism evidence="6 7">
    <name type="scientific">Clostridium acidisoli DSM 12555</name>
    <dbReference type="NCBI Taxonomy" id="1121291"/>
    <lineage>
        <taxon>Bacteria</taxon>
        <taxon>Bacillati</taxon>
        <taxon>Bacillota</taxon>
        <taxon>Clostridia</taxon>
        <taxon>Eubacteriales</taxon>
        <taxon>Clostridiaceae</taxon>
        <taxon>Clostridium</taxon>
    </lineage>
</organism>
<keyword evidence="7" id="KW-1185">Reference proteome</keyword>
<gene>
    <name evidence="6" type="ORF">SAMN02745134_01551</name>
</gene>
<dbReference type="SMART" id="SM00382">
    <property type="entry name" value="AAA"/>
    <property type="match status" value="1"/>
</dbReference>
<dbReference type="CDD" id="cd03255">
    <property type="entry name" value="ABC_MJ0796_LolCDE_FtsE"/>
    <property type="match status" value="1"/>
</dbReference>
<keyword evidence="2" id="KW-0813">Transport</keyword>
<proteinExistence type="inferred from homology"/>
<dbReference type="PANTHER" id="PTHR42798:SF6">
    <property type="entry name" value="CELL DIVISION ATP-BINDING PROTEIN FTSE"/>
    <property type="match status" value="1"/>
</dbReference>
<evidence type="ECO:0000313" key="6">
    <source>
        <dbReference type="EMBL" id="SMC22128.1"/>
    </source>
</evidence>
<dbReference type="Gene3D" id="3.40.50.300">
    <property type="entry name" value="P-loop containing nucleotide triphosphate hydrolases"/>
    <property type="match status" value="1"/>
</dbReference>
<dbReference type="PROSITE" id="PS00211">
    <property type="entry name" value="ABC_TRANSPORTER_1"/>
    <property type="match status" value="1"/>
</dbReference>
<dbReference type="GO" id="GO:0016887">
    <property type="term" value="F:ATP hydrolysis activity"/>
    <property type="evidence" value="ECO:0007669"/>
    <property type="project" value="InterPro"/>
</dbReference>
<protein>
    <submittedName>
        <fullName evidence="6">Putative ABC transport system ATP-binding protein</fullName>
    </submittedName>
</protein>
<dbReference type="InterPro" id="IPR003439">
    <property type="entry name" value="ABC_transporter-like_ATP-bd"/>
</dbReference>
<dbReference type="OrthoDB" id="9791546at2"/>
<comment type="similarity">
    <text evidence="1">Belongs to the ABC transporter superfamily.</text>
</comment>
<dbReference type="Pfam" id="PF00005">
    <property type="entry name" value="ABC_tran"/>
    <property type="match status" value="1"/>
</dbReference>
<dbReference type="Proteomes" id="UP000192468">
    <property type="component" value="Unassembled WGS sequence"/>
</dbReference>
<keyword evidence="4 6" id="KW-0067">ATP-binding</keyword>
<name>A0A1W1XET1_9CLOT</name>
<dbReference type="GO" id="GO:0098796">
    <property type="term" value="C:membrane protein complex"/>
    <property type="evidence" value="ECO:0007669"/>
    <property type="project" value="UniProtKB-ARBA"/>
</dbReference>
<dbReference type="InterPro" id="IPR017871">
    <property type="entry name" value="ABC_transporter-like_CS"/>
</dbReference>
<reference evidence="6 7" key="1">
    <citation type="submission" date="2017-04" db="EMBL/GenBank/DDBJ databases">
        <authorList>
            <person name="Afonso C.L."/>
            <person name="Miller P.J."/>
            <person name="Scott M.A."/>
            <person name="Spackman E."/>
            <person name="Goraichik I."/>
            <person name="Dimitrov K.M."/>
            <person name="Suarez D.L."/>
            <person name="Swayne D.E."/>
        </authorList>
    </citation>
    <scope>NUCLEOTIDE SEQUENCE [LARGE SCALE GENOMIC DNA]</scope>
    <source>
        <strain evidence="6 7">DSM 12555</strain>
    </source>
</reference>
<dbReference type="InterPro" id="IPR017911">
    <property type="entry name" value="MacB-like_ATP-bd"/>
</dbReference>
<feature type="domain" description="ABC transporter" evidence="5">
    <location>
        <begin position="6"/>
        <end position="231"/>
    </location>
</feature>
<dbReference type="SUPFAM" id="SSF52540">
    <property type="entry name" value="P-loop containing nucleoside triphosphate hydrolases"/>
    <property type="match status" value="1"/>
</dbReference>
<evidence type="ECO:0000313" key="7">
    <source>
        <dbReference type="Proteomes" id="UP000192468"/>
    </source>
</evidence>
<dbReference type="InterPro" id="IPR003593">
    <property type="entry name" value="AAA+_ATPase"/>
</dbReference>
<dbReference type="PROSITE" id="PS50893">
    <property type="entry name" value="ABC_TRANSPORTER_2"/>
    <property type="match status" value="1"/>
</dbReference>
<sequence length="231" mass="25961">MSEYAIELKNISKSYKDGDSVNTILSDICVKIKKGEFVAILGPSGSGKSTLLAIAGMLLSQNKGDIIIDGDNMTNKNQKEWTKIRRERIGFIFQNHQLLPYLTTEEQLKLVANMTSSKVNVNEEIEEFLKDLGIDDCRKKYPKQMSGGQKQRVAIARAFMNKPDIILADEPTASLDGARGRQIAQMIRQEVKKKNTAAIMVTHDERILDLVDTIYRLENGKLTKQEMKAVV</sequence>
<dbReference type="PANTHER" id="PTHR42798">
    <property type="entry name" value="LIPOPROTEIN-RELEASING SYSTEM ATP-BINDING PROTEIN LOLD"/>
    <property type="match status" value="1"/>
</dbReference>